<organism evidence="2 3">
    <name type="scientific">Coffea canephora</name>
    <name type="common">Robusta coffee</name>
    <dbReference type="NCBI Taxonomy" id="49390"/>
    <lineage>
        <taxon>Eukaryota</taxon>
        <taxon>Viridiplantae</taxon>
        <taxon>Streptophyta</taxon>
        <taxon>Embryophyta</taxon>
        <taxon>Tracheophyta</taxon>
        <taxon>Spermatophyta</taxon>
        <taxon>Magnoliopsida</taxon>
        <taxon>eudicotyledons</taxon>
        <taxon>Gunneridae</taxon>
        <taxon>Pentapetalae</taxon>
        <taxon>asterids</taxon>
        <taxon>lamiids</taxon>
        <taxon>Gentianales</taxon>
        <taxon>Rubiaceae</taxon>
        <taxon>Ixoroideae</taxon>
        <taxon>Gardenieae complex</taxon>
        <taxon>Bertiereae - Coffeeae clade</taxon>
        <taxon>Coffeeae</taxon>
        <taxon>Coffea</taxon>
    </lineage>
</organism>
<dbReference type="PANTHER" id="PTHR31672:SF13">
    <property type="entry name" value="F-BOX PROTEIN CPR30-LIKE"/>
    <property type="match status" value="1"/>
</dbReference>
<name>A0A068UAZ4_COFCA</name>
<dbReference type="SUPFAM" id="SSF81383">
    <property type="entry name" value="F-box domain"/>
    <property type="match status" value="1"/>
</dbReference>
<dbReference type="Gramene" id="CDP05685">
    <property type="protein sequence ID" value="CDP05685"/>
    <property type="gene ID" value="GSCOC_T00020887001"/>
</dbReference>
<evidence type="ECO:0000313" key="2">
    <source>
        <dbReference type="EMBL" id="CDP05685.1"/>
    </source>
</evidence>
<dbReference type="SMART" id="SM00256">
    <property type="entry name" value="FBOX"/>
    <property type="match status" value="1"/>
</dbReference>
<feature type="domain" description="F-box" evidence="1">
    <location>
        <begin position="1"/>
        <end position="43"/>
    </location>
</feature>
<dbReference type="InterPro" id="IPR001810">
    <property type="entry name" value="F-box_dom"/>
</dbReference>
<dbReference type="InterPro" id="IPR036047">
    <property type="entry name" value="F-box-like_dom_sf"/>
</dbReference>
<gene>
    <name evidence="2" type="ORF">GSCOC_T00020887001</name>
</gene>
<dbReference type="PANTHER" id="PTHR31672">
    <property type="entry name" value="BNACNNG10540D PROTEIN"/>
    <property type="match status" value="1"/>
</dbReference>
<dbReference type="OMA" id="IRCATIC"/>
<dbReference type="PhylomeDB" id="A0A068UAZ4"/>
<dbReference type="EMBL" id="HG739102">
    <property type="protein sequence ID" value="CDP05685.1"/>
    <property type="molecule type" value="Genomic_DNA"/>
</dbReference>
<evidence type="ECO:0000313" key="3">
    <source>
        <dbReference type="Proteomes" id="UP000295252"/>
    </source>
</evidence>
<dbReference type="Gene3D" id="1.20.1280.50">
    <property type="match status" value="1"/>
</dbReference>
<reference evidence="3" key="1">
    <citation type="journal article" date="2014" name="Science">
        <title>The coffee genome provides insight into the convergent evolution of caffeine biosynthesis.</title>
        <authorList>
            <person name="Denoeud F."/>
            <person name="Carretero-Paulet L."/>
            <person name="Dereeper A."/>
            <person name="Droc G."/>
            <person name="Guyot R."/>
            <person name="Pietrella M."/>
            <person name="Zheng C."/>
            <person name="Alberti A."/>
            <person name="Anthony F."/>
            <person name="Aprea G."/>
            <person name="Aury J.M."/>
            <person name="Bento P."/>
            <person name="Bernard M."/>
            <person name="Bocs S."/>
            <person name="Campa C."/>
            <person name="Cenci A."/>
            <person name="Combes M.C."/>
            <person name="Crouzillat D."/>
            <person name="Da Silva C."/>
            <person name="Daddiego L."/>
            <person name="De Bellis F."/>
            <person name="Dussert S."/>
            <person name="Garsmeur O."/>
            <person name="Gayraud T."/>
            <person name="Guignon V."/>
            <person name="Jahn K."/>
            <person name="Jamilloux V."/>
            <person name="Joet T."/>
            <person name="Labadie K."/>
            <person name="Lan T."/>
            <person name="Leclercq J."/>
            <person name="Lepelley M."/>
            <person name="Leroy T."/>
            <person name="Li L.T."/>
            <person name="Librado P."/>
            <person name="Lopez L."/>
            <person name="Munoz A."/>
            <person name="Noel B."/>
            <person name="Pallavicini A."/>
            <person name="Perrotta G."/>
            <person name="Poncet V."/>
            <person name="Pot D."/>
            <person name="Priyono X."/>
            <person name="Rigoreau M."/>
            <person name="Rouard M."/>
            <person name="Rozas J."/>
            <person name="Tranchant-Dubreuil C."/>
            <person name="VanBuren R."/>
            <person name="Zhang Q."/>
            <person name="Andrade A.C."/>
            <person name="Argout X."/>
            <person name="Bertrand B."/>
            <person name="de Kochko A."/>
            <person name="Graziosi G."/>
            <person name="Henry R.J."/>
            <person name="Jayarama X."/>
            <person name="Ming R."/>
            <person name="Nagai C."/>
            <person name="Rounsley S."/>
            <person name="Sankoff D."/>
            <person name="Giuliano G."/>
            <person name="Albert V.A."/>
            <person name="Wincker P."/>
            <person name="Lashermes P."/>
        </authorList>
    </citation>
    <scope>NUCLEOTIDE SEQUENCE [LARGE SCALE GENOMIC DNA]</scope>
    <source>
        <strain evidence="3">cv. DH200-94</strain>
    </source>
</reference>
<dbReference type="Proteomes" id="UP000295252">
    <property type="component" value="Chromosome VII"/>
</dbReference>
<dbReference type="Pfam" id="PF00646">
    <property type="entry name" value="F-box"/>
    <property type="match status" value="1"/>
</dbReference>
<accession>A0A068UAZ4</accession>
<protein>
    <recommendedName>
        <fullName evidence="1">F-box domain-containing protein</fullName>
    </recommendedName>
</protein>
<dbReference type="PROSITE" id="PS50181">
    <property type="entry name" value="FBOX"/>
    <property type="match status" value="1"/>
</dbReference>
<dbReference type="CDD" id="cd22157">
    <property type="entry name" value="F-box_AtFBW1-like"/>
    <property type="match status" value="1"/>
</dbReference>
<evidence type="ECO:0000259" key="1">
    <source>
        <dbReference type="PROSITE" id="PS50181"/>
    </source>
</evidence>
<dbReference type="OrthoDB" id="1924677at2759"/>
<dbReference type="InterPro" id="IPR050796">
    <property type="entry name" value="SCF_F-box_component"/>
</dbReference>
<keyword evidence="3" id="KW-1185">Reference proteome</keyword>
<sequence>MDVLPEDVLMQILVRLPVKCLFRFKYVSKSWCSLIKSLGFADLHVSQAKSGNQEDVILVKCFIKGERKTVLSFHSKDESLSLQDMGQKIRCATICIW</sequence>
<dbReference type="InParanoid" id="A0A068UAZ4"/>
<proteinExistence type="predicted"/>
<dbReference type="AlphaFoldDB" id="A0A068UAZ4"/>